<comment type="caution">
    <text evidence="1">The sequence shown here is derived from an EMBL/GenBank/DDBJ whole genome shotgun (WGS) entry which is preliminary data.</text>
</comment>
<dbReference type="RefSeq" id="WP_270119673.1">
    <property type="nucleotide sequence ID" value="NZ_BAAAOM010000001.1"/>
</dbReference>
<dbReference type="Proteomes" id="UP001183604">
    <property type="component" value="Unassembled WGS sequence"/>
</dbReference>
<name>A0A9X3PH48_9ACTN</name>
<dbReference type="AlphaFoldDB" id="A0A9X3PH48"/>
<evidence type="ECO:0000313" key="3">
    <source>
        <dbReference type="Proteomes" id="UP001145799"/>
    </source>
</evidence>
<protein>
    <submittedName>
        <fullName evidence="1">Uncharacterized protein</fullName>
    </submittedName>
</protein>
<sequence length="112" mass="12487">MTWWCRNSWGGSKFIERLAETASEAGARFCEVYLLDDRASIVRRFTERTRLAADPTHVDAGETLRDGEAGLTAYVDRIEELARLRPHATAIDCTPGDVEGTFRRLVGALDGE</sequence>
<evidence type="ECO:0000313" key="2">
    <source>
        <dbReference type="EMBL" id="MDR7341435.1"/>
    </source>
</evidence>
<reference evidence="2 4" key="2">
    <citation type="submission" date="2023-07" db="EMBL/GenBank/DDBJ databases">
        <title>Sequencing the genomes of 1000 actinobacteria strains.</title>
        <authorList>
            <person name="Klenk H.-P."/>
        </authorList>
    </citation>
    <scope>NUCLEOTIDE SEQUENCE [LARGE SCALE GENOMIC DNA]</scope>
    <source>
        <strain evidence="2 4">DSM 44724</strain>
    </source>
</reference>
<dbReference type="Proteomes" id="UP001145799">
    <property type="component" value="Unassembled WGS sequence"/>
</dbReference>
<evidence type="ECO:0000313" key="4">
    <source>
        <dbReference type="Proteomes" id="UP001183604"/>
    </source>
</evidence>
<organism evidence="1 3">
    <name type="scientific">Glycomyces lechevalierae</name>
    <dbReference type="NCBI Taxonomy" id="256034"/>
    <lineage>
        <taxon>Bacteria</taxon>
        <taxon>Bacillati</taxon>
        <taxon>Actinomycetota</taxon>
        <taxon>Actinomycetes</taxon>
        <taxon>Glycomycetales</taxon>
        <taxon>Glycomycetaceae</taxon>
        <taxon>Glycomyces</taxon>
    </lineage>
</organism>
<dbReference type="EMBL" id="JAPZVQ010000001">
    <property type="protein sequence ID" value="MDA1383576.1"/>
    <property type="molecule type" value="Genomic_DNA"/>
</dbReference>
<keyword evidence="4" id="KW-1185">Reference proteome</keyword>
<evidence type="ECO:0000313" key="1">
    <source>
        <dbReference type="EMBL" id="MDA1383576.1"/>
    </source>
</evidence>
<gene>
    <name evidence="2" type="ORF">J2S69_005154</name>
    <name evidence="1" type="ORF">O2L01_01170</name>
</gene>
<dbReference type="EMBL" id="JAVDYD010000001">
    <property type="protein sequence ID" value="MDR7341435.1"/>
    <property type="molecule type" value="Genomic_DNA"/>
</dbReference>
<accession>A0A9X3PH48</accession>
<proteinExistence type="predicted"/>
<reference evidence="1" key="1">
    <citation type="submission" date="2022-12" db="EMBL/GenBank/DDBJ databases">
        <title>Gycomyces niveus sp.nov., a novel actinomycete isolated from soil in Shouguang.</title>
        <authorList>
            <person name="Yang X."/>
        </authorList>
    </citation>
    <scope>NUCLEOTIDE SEQUENCE</scope>
    <source>
        <strain evidence="1">DSM 44724</strain>
    </source>
</reference>